<evidence type="ECO:0000313" key="4">
    <source>
        <dbReference type="Proteomes" id="UP000192911"/>
    </source>
</evidence>
<dbReference type="RefSeq" id="WP_085225212.1">
    <property type="nucleotide sequence ID" value="NZ_BSQD01000002.1"/>
</dbReference>
<dbReference type="GeneID" id="95552264"/>
<dbReference type="Gene3D" id="2.160.20.80">
    <property type="entry name" value="E3 ubiquitin-protein ligase SopA"/>
    <property type="match status" value="2"/>
</dbReference>
<dbReference type="SUPFAM" id="SSF141571">
    <property type="entry name" value="Pentapeptide repeat-like"/>
    <property type="match status" value="2"/>
</dbReference>
<sequence>MKVIKPLTLGVLTRSCRIGGARRFVVSALGFFPLGVSVQRFATESEQWPVALAALAEQGIAQPLDEVFAKPRAEWLVAGSAHAPNGVPVARMRATVRLAHSEKTLEIVGERAWRYAPWLVVDEPQPFVSMPLGYANAFGGPGYRRNPLGRGYDGNRFAALVGANTAAMPNLERPGEPVRRHWKRYAPASFAPLAFEWPQRVRHAGRYGRHWLENEAPGFPSSASPRVFQRAPDDQWLDGFLQGGEPYRLLGLHPTRPEIVGCLPALAARAFIRRRGADSIEPVPLVFDTVWFFPDRELGLALFHGEAAHADPLGFDIDAVMVGYEHKDRARPLAHYADVFAKRCDPAVAMAHVFNESELAADYDAPTLAARADAAAERAAAAEAALAARRQARQAAFGLSPHAAGAGSVRPRHAGGAQLEAGARLPVPDGVAIAESDFDLGPTFAAAKALIVQAQEQADALRAALPELAVPSASADLTTRREQAFARASEAAPDLLDMEAGGGTMGTIGTRAANADARPAEGTDALDAMLTRQARQQRAARRARMRYVDPDGPLPSDLARWLGEQVYQWHRAGVSLAGRDLSGIDLSGFDLSGADLREVQLENADLRGTRLAGARLDRAALTGARLDGADLRCASLVDANLSHGSAKGAVFAGADLGKAWAVQAVWSDADLSGASLERCLAYGIDLSRAILCRVKASEAVLIDACAPSSDWREATLGAVVLMRAKLDGAVFALAAMRKVVLVGASLAGASFEGAALVDVVASGTDANWRGVRAAGLRAEHCSWHQAQMQGSGWDGASISASDFGRADLSGATLADALLANCLFTGATLRGIRGERADLFRAVCRGADLSDASLAQASLYQTDFADALMARADLSGARHEAGRKVAA</sequence>
<dbReference type="STRING" id="28094.SAMN06295900_102416"/>
<evidence type="ECO:0000259" key="2">
    <source>
        <dbReference type="Pfam" id="PF09937"/>
    </source>
</evidence>
<dbReference type="Pfam" id="PF09937">
    <property type="entry name" value="DUF2169"/>
    <property type="match status" value="1"/>
</dbReference>
<name>A0A1X7D5S4_TRICW</name>
<reference evidence="4" key="1">
    <citation type="submission" date="2017-04" db="EMBL/GenBank/DDBJ databases">
        <authorList>
            <person name="Varghese N."/>
            <person name="Submissions S."/>
        </authorList>
    </citation>
    <scope>NUCLEOTIDE SEQUENCE [LARGE SCALE GENOMIC DNA]</scope>
    <source>
        <strain evidence="4">Ballard 720</strain>
    </source>
</reference>
<dbReference type="PANTHER" id="PTHR47485:SF1">
    <property type="entry name" value="THYLAKOID LUMENAL 17.4 KDA PROTEIN, CHLOROPLASTIC"/>
    <property type="match status" value="1"/>
</dbReference>
<accession>A0A1X7D5S4</accession>
<feature type="domain" description="DUF2169" evidence="2">
    <location>
        <begin position="20"/>
        <end position="298"/>
    </location>
</feature>
<dbReference type="AlphaFoldDB" id="A0A1X7D5S4"/>
<protein>
    <recommendedName>
        <fullName evidence="2">DUF2169 domain-containing protein</fullName>
    </recommendedName>
</protein>
<dbReference type="InterPro" id="IPR001646">
    <property type="entry name" value="5peptide_repeat"/>
</dbReference>
<dbReference type="PANTHER" id="PTHR47485">
    <property type="entry name" value="THYLAKOID LUMENAL 17.4 KDA PROTEIN, CHLOROPLASTIC"/>
    <property type="match status" value="1"/>
</dbReference>
<organism evidence="3 4">
    <name type="scientific">Trinickia caryophylli</name>
    <name type="common">Paraburkholderia caryophylli</name>
    <dbReference type="NCBI Taxonomy" id="28094"/>
    <lineage>
        <taxon>Bacteria</taxon>
        <taxon>Pseudomonadati</taxon>
        <taxon>Pseudomonadota</taxon>
        <taxon>Betaproteobacteria</taxon>
        <taxon>Burkholderiales</taxon>
        <taxon>Burkholderiaceae</taxon>
        <taxon>Trinickia</taxon>
    </lineage>
</organism>
<dbReference type="OrthoDB" id="237820at2"/>
<dbReference type="EMBL" id="FXAH01000002">
    <property type="protein sequence ID" value="SMF09173.1"/>
    <property type="molecule type" value="Genomic_DNA"/>
</dbReference>
<keyword evidence="1" id="KW-0677">Repeat</keyword>
<dbReference type="Pfam" id="PF00805">
    <property type="entry name" value="Pentapeptide"/>
    <property type="match status" value="5"/>
</dbReference>
<keyword evidence="4" id="KW-1185">Reference proteome</keyword>
<evidence type="ECO:0000256" key="1">
    <source>
        <dbReference type="ARBA" id="ARBA00022737"/>
    </source>
</evidence>
<dbReference type="Proteomes" id="UP000192911">
    <property type="component" value="Unassembled WGS sequence"/>
</dbReference>
<evidence type="ECO:0000313" key="3">
    <source>
        <dbReference type="EMBL" id="SMF09173.1"/>
    </source>
</evidence>
<gene>
    <name evidence="3" type="ORF">SAMN06295900_102416</name>
</gene>
<proteinExistence type="predicted"/>
<dbReference type="InterPro" id="IPR018683">
    <property type="entry name" value="DUF2169"/>
</dbReference>